<sequence>MLSFQYVLVCGLIAVDFSKAMLRSRIRGMRIVSDDTPPQEGALPLDPAADNAALHHLYHQQDPCWNAPHNPGPNHEASRACQRAFNAFNLRPLNLRDRCPFAEEPKCRYFGSPPVKYCSVKKRRPAWCAILGFRHEVVKLSHCARPVFPGVVPAIPHLQVPPVVVLHGF</sequence>
<evidence type="ECO:0000313" key="1">
    <source>
        <dbReference type="EMBL" id="CAH0777966.1"/>
    </source>
</evidence>
<dbReference type="AlphaFoldDB" id="A0A9P0CGM9"/>
<dbReference type="EMBL" id="OU963870">
    <property type="protein sequence ID" value="CAH0777966.1"/>
    <property type="molecule type" value="Genomic_DNA"/>
</dbReference>
<accession>A0A9P0CGM9</accession>
<dbReference type="Proteomes" id="UP001152759">
    <property type="component" value="Chromosome 9"/>
</dbReference>
<proteinExistence type="predicted"/>
<keyword evidence="2" id="KW-1185">Reference proteome</keyword>
<organism evidence="1 2">
    <name type="scientific">Bemisia tabaci</name>
    <name type="common">Sweetpotato whitefly</name>
    <name type="synonym">Aleurodes tabaci</name>
    <dbReference type="NCBI Taxonomy" id="7038"/>
    <lineage>
        <taxon>Eukaryota</taxon>
        <taxon>Metazoa</taxon>
        <taxon>Ecdysozoa</taxon>
        <taxon>Arthropoda</taxon>
        <taxon>Hexapoda</taxon>
        <taxon>Insecta</taxon>
        <taxon>Pterygota</taxon>
        <taxon>Neoptera</taxon>
        <taxon>Paraneoptera</taxon>
        <taxon>Hemiptera</taxon>
        <taxon>Sternorrhyncha</taxon>
        <taxon>Aleyrodoidea</taxon>
        <taxon>Aleyrodidae</taxon>
        <taxon>Aleyrodinae</taxon>
        <taxon>Bemisia</taxon>
    </lineage>
</organism>
<dbReference type="KEGG" id="btab:109039083"/>
<gene>
    <name evidence="1" type="ORF">BEMITA_LOCUS13846</name>
</gene>
<evidence type="ECO:0000313" key="2">
    <source>
        <dbReference type="Proteomes" id="UP001152759"/>
    </source>
</evidence>
<name>A0A9P0CGM9_BEMTA</name>
<protein>
    <submittedName>
        <fullName evidence="1">Uncharacterized protein</fullName>
    </submittedName>
</protein>
<reference evidence="1" key="1">
    <citation type="submission" date="2021-12" db="EMBL/GenBank/DDBJ databases">
        <authorList>
            <person name="King R."/>
        </authorList>
    </citation>
    <scope>NUCLEOTIDE SEQUENCE</scope>
</reference>